<dbReference type="RefSeq" id="WP_114069605.1">
    <property type="nucleotide sequence ID" value="NZ_CP030850.1"/>
</dbReference>
<sequence length="459" mass="51185">MNFSLFSEFSPSDKNAWVQQALKDLKGKDYDKTLLWNTPEGFVVEPYYTDQEVEETQLTRLQVAQQKKLGWLNQPVVTYESERATNGAMLVVLQKGVDALTLDLRHTDLETIEFTKLLYGIKLSDTPIFFQTNGQNTALIRALQTFIAYQMKGGLADDGLARWMTTGQLSETYFAKLAAVATATNASPSFKTICVSSHVFHNAGANAVQELAFALASAVTYADKLTDAGLDVDAVFSKLYFSVSIGTNYFMEIAKLRALRFLWQRVQTGWGIQPKIAYVHAQTSTFYDAAITPNTNLLRATTEAMSAVIGGCDALTVHAYDATFRTPDEFSERIARNISILLKEESYLDRTLDPAAGSYFLENLTQQLAEAAWSLFLEVEEKGGLLVAFEQDFIQNKIEQNVTDTLAALQQGTRVMVGVNKFRVDEQVPVKYTPTPEAVDEAVSFKLLHPQRIAQTFEQ</sequence>
<evidence type="ECO:0000313" key="2">
    <source>
        <dbReference type="EMBL" id="AXE20844.1"/>
    </source>
</evidence>
<proteinExistence type="predicted"/>
<dbReference type="AlphaFoldDB" id="A0A344TQC3"/>
<name>A0A344TQC3_9BACT</name>
<evidence type="ECO:0000313" key="3">
    <source>
        <dbReference type="Proteomes" id="UP000251993"/>
    </source>
</evidence>
<dbReference type="Proteomes" id="UP000251993">
    <property type="component" value="Chromosome"/>
</dbReference>
<dbReference type="Pfam" id="PF01642">
    <property type="entry name" value="MM_CoA_mutase"/>
    <property type="match status" value="1"/>
</dbReference>
<dbReference type="GO" id="GO:0031419">
    <property type="term" value="F:cobalamin binding"/>
    <property type="evidence" value="ECO:0007669"/>
    <property type="project" value="InterPro"/>
</dbReference>
<accession>A0A344TQC3</accession>
<dbReference type="PANTHER" id="PTHR48101">
    <property type="entry name" value="METHYLMALONYL-COA MUTASE, MITOCHONDRIAL-RELATED"/>
    <property type="match status" value="1"/>
</dbReference>
<dbReference type="SUPFAM" id="SSF51703">
    <property type="entry name" value="Cobalamin (vitamin B12)-dependent enzymes"/>
    <property type="match status" value="1"/>
</dbReference>
<keyword evidence="3" id="KW-1185">Reference proteome</keyword>
<gene>
    <name evidence="2" type="ORF">DR864_25465</name>
</gene>
<protein>
    <submittedName>
        <fullName evidence="2">Methylmalonyl-CoA mutase</fullName>
    </submittedName>
</protein>
<dbReference type="OrthoDB" id="9762378at2"/>
<reference evidence="2 3" key="1">
    <citation type="submission" date="2018-07" db="EMBL/GenBank/DDBJ databases">
        <title>Genome sequencing of Runella.</title>
        <authorList>
            <person name="Baek M.-G."/>
            <person name="Yi H."/>
        </authorList>
    </citation>
    <scope>NUCLEOTIDE SEQUENCE [LARGE SCALE GENOMIC DNA]</scope>
    <source>
        <strain evidence="2 3">HYN0085</strain>
    </source>
</reference>
<dbReference type="InterPro" id="IPR016176">
    <property type="entry name" value="Cbl-dep_enz_cat"/>
</dbReference>
<dbReference type="InterPro" id="IPR006099">
    <property type="entry name" value="MeMalonylCoA_mutase_a/b_cat"/>
</dbReference>
<organism evidence="2 3">
    <name type="scientific">Runella rosea</name>
    <dbReference type="NCBI Taxonomy" id="2259595"/>
    <lineage>
        <taxon>Bacteria</taxon>
        <taxon>Pseudomonadati</taxon>
        <taxon>Bacteroidota</taxon>
        <taxon>Cytophagia</taxon>
        <taxon>Cytophagales</taxon>
        <taxon>Spirosomataceae</taxon>
        <taxon>Runella</taxon>
    </lineage>
</organism>
<feature type="domain" description="Methylmalonyl-CoA mutase alpha/beta chain catalytic" evidence="1">
    <location>
        <begin position="113"/>
        <end position="437"/>
    </location>
</feature>
<dbReference type="Gene3D" id="3.20.20.240">
    <property type="entry name" value="Methylmalonyl-CoA mutase"/>
    <property type="match status" value="1"/>
</dbReference>
<evidence type="ECO:0000259" key="1">
    <source>
        <dbReference type="Pfam" id="PF01642"/>
    </source>
</evidence>
<dbReference type="GO" id="GO:0016866">
    <property type="term" value="F:intramolecular transferase activity"/>
    <property type="evidence" value="ECO:0007669"/>
    <property type="project" value="InterPro"/>
</dbReference>
<dbReference type="KEGG" id="run:DR864_25465"/>
<dbReference type="PANTHER" id="PTHR48101:SF1">
    <property type="entry name" value="METHYLMALONYL-COA MUTASE, LARGE SUBUNIT"/>
    <property type="match status" value="1"/>
</dbReference>
<dbReference type="EMBL" id="CP030850">
    <property type="protein sequence ID" value="AXE20844.1"/>
    <property type="molecule type" value="Genomic_DNA"/>
</dbReference>